<feature type="transmembrane region" description="Helical" evidence="6">
    <location>
        <begin position="144"/>
        <end position="165"/>
    </location>
</feature>
<dbReference type="EMBL" id="RYZI01000201">
    <property type="protein sequence ID" value="RWA08420.1"/>
    <property type="molecule type" value="Genomic_DNA"/>
</dbReference>
<sequence>MATITQSTPAPALPPPPGVTSNFEHPVSLKEQNNIAIGVAIPFLTIFFTLRVYTRIWIRRSWILEDWLATIAFIGTISFCGTGAATMNHNAGKHEWDITRADAREASYWFNAASIHYGITICIAKVAVLWLYRRVFSPIRWSPFDLSIVFLIVLLSLFYTAVNIVKIWECVPREKIFDPTIPGHCIDTSMLLNISGLFNTATDFIILLLPVKAVWHMNMNLKKKTTVVFVFTFGAPAFSLVGVIVRIKGSSNPDKTWVQPEIIQWGLAELTTAVLCVCFPELGPLWKKQRPPRGPSTSILNGRLKNIFSHKEKGHDLSTTAISYYTASRVEQGLYVELVENPSCKNQAAIQGVEPGREREQEAADNKA</sequence>
<evidence type="ECO:0000256" key="3">
    <source>
        <dbReference type="ARBA" id="ARBA00022989"/>
    </source>
</evidence>
<feature type="domain" description="Rhodopsin" evidence="7">
    <location>
        <begin position="50"/>
        <end position="287"/>
    </location>
</feature>
<reference evidence="8 9" key="1">
    <citation type="submission" date="2018-12" db="EMBL/GenBank/DDBJ databases">
        <title>Draft genome sequence of Xylaria grammica IHI A82.</title>
        <authorList>
            <person name="Buettner E."/>
            <person name="Kellner H."/>
        </authorList>
    </citation>
    <scope>NUCLEOTIDE SEQUENCE [LARGE SCALE GENOMIC DNA]</scope>
    <source>
        <strain evidence="8 9">IHI A82</strain>
    </source>
</reference>
<dbReference type="STRING" id="363999.A0A439D1X0"/>
<gene>
    <name evidence="8" type="ORF">EKO27_g6692</name>
</gene>
<evidence type="ECO:0000256" key="5">
    <source>
        <dbReference type="ARBA" id="ARBA00038359"/>
    </source>
</evidence>
<dbReference type="Proteomes" id="UP000286045">
    <property type="component" value="Unassembled WGS sequence"/>
</dbReference>
<dbReference type="PANTHER" id="PTHR33048">
    <property type="entry name" value="PTH11-LIKE INTEGRAL MEMBRANE PROTEIN (AFU_ORTHOLOGUE AFUA_5G11245)"/>
    <property type="match status" value="1"/>
</dbReference>
<evidence type="ECO:0000256" key="4">
    <source>
        <dbReference type="ARBA" id="ARBA00023136"/>
    </source>
</evidence>
<feature type="transmembrane region" description="Helical" evidence="6">
    <location>
        <begin position="197"/>
        <end position="215"/>
    </location>
</feature>
<keyword evidence="4 6" id="KW-0472">Membrane</keyword>
<dbReference type="AlphaFoldDB" id="A0A439D1X0"/>
<evidence type="ECO:0000256" key="1">
    <source>
        <dbReference type="ARBA" id="ARBA00004141"/>
    </source>
</evidence>
<accession>A0A439D1X0</accession>
<evidence type="ECO:0000313" key="8">
    <source>
        <dbReference type="EMBL" id="RWA08420.1"/>
    </source>
</evidence>
<comment type="subcellular location">
    <subcellularLocation>
        <location evidence="1">Membrane</location>
        <topology evidence="1">Multi-pass membrane protein</topology>
    </subcellularLocation>
</comment>
<evidence type="ECO:0000256" key="6">
    <source>
        <dbReference type="SAM" id="Phobius"/>
    </source>
</evidence>
<dbReference type="Pfam" id="PF20684">
    <property type="entry name" value="Fung_rhodopsin"/>
    <property type="match status" value="1"/>
</dbReference>
<feature type="transmembrane region" description="Helical" evidence="6">
    <location>
        <begin position="66"/>
        <end position="88"/>
    </location>
</feature>
<dbReference type="InterPro" id="IPR049326">
    <property type="entry name" value="Rhodopsin_dom_fungi"/>
</dbReference>
<comment type="caution">
    <text evidence="8">The sequence shown here is derived from an EMBL/GenBank/DDBJ whole genome shotgun (WGS) entry which is preliminary data.</text>
</comment>
<organism evidence="8 9">
    <name type="scientific">Xylaria grammica</name>
    <dbReference type="NCBI Taxonomy" id="363999"/>
    <lineage>
        <taxon>Eukaryota</taxon>
        <taxon>Fungi</taxon>
        <taxon>Dikarya</taxon>
        <taxon>Ascomycota</taxon>
        <taxon>Pezizomycotina</taxon>
        <taxon>Sordariomycetes</taxon>
        <taxon>Xylariomycetidae</taxon>
        <taxon>Xylariales</taxon>
        <taxon>Xylariaceae</taxon>
        <taxon>Xylaria</taxon>
    </lineage>
</organism>
<dbReference type="PANTHER" id="PTHR33048:SF47">
    <property type="entry name" value="INTEGRAL MEMBRANE PROTEIN-RELATED"/>
    <property type="match status" value="1"/>
</dbReference>
<evidence type="ECO:0000256" key="2">
    <source>
        <dbReference type="ARBA" id="ARBA00022692"/>
    </source>
</evidence>
<name>A0A439D1X0_9PEZI</name>
<feature type="transmembrane region" description="Helical" evidence="6">
    <location>
        <begin position="227"/>
        <end position="247"/>
    </location>
</feature>
<keyword evidence="9" id="KW-1185">Reference proteome</keyword>
<comment type="similarity">
    <text evidence="5">Belongs to the SAT4 family.</text>
</comment>
<protein>
    <recommendedName>
        <fullName evidence="7">Rhodopsin domain-containing protein</fullName>
    </recommendedName>
</protein>
<keyword evidence="2 6" id="KW-0812">Transmembrane</keyword>
<feature type="transmembrane region" description="Helical" evidence="6">
    <location>
        <begin position="35"/>
        <end position="54"/>
    </location>
</feature>
<proteinExistence type="inferred from homology"/>
<evidence type="ECO:0000259" key="7">
    <source>
        <dbReference type="Pfam" id="PF20684"/>
    </source>
</evidence>
<evidence type="ECO:0000313" key="9">
    <source>
        <dbReference type="Proteomes" id="UP000286045"/>
    </source>
</evidence>
<keyword evidence="3 6" id="KW-1133">Transmembrane helix</keyword>
<dbReference type="InterPro" id="IPR052337">
    <property type="entry name" value="SAT4-like"/>
</dbReference>
<dbReference type="GO" id="GO:0016020">
    <property type="term" value="C:membrane"/>
    <property type="evidence" value="ECO:0007669"/>
    <property type="project" value="UniProtKB-SubCell"/>
</dbReference>
<feature type="transmembrane region" description="Helical" evidence="6">
    <location>
        <begin position="108"/>
        <end position="132"/>
    </location>
</feature>